<evidence type="ECO:0000259" key="2">
    <source>
        <dbReference type="PROSITE" id="PS50883"/>
    </source>
</evidence>
<feature type="transmembrane region" description="Helical" evidence="1">
    <location>
        <begin position="33"/>
        <end position="52"/>
    </location>
</feature>
<feature type="transmembrane region" description="Helical" evidence="1">
    <location>
        <begin position="137"/>
        <end position="156"/>
    </location>
</feature>
<dbReference type="SMART" id="SM00052">
    <property type="entry name" value="EAL"/>
    <property type="match status" value="1"/>
</dbReference>
<dbReference type="Pfam" id="PF00563">
    <property type="entry name" value="EAL"/>
    <property type="match status" value="1"/>
</dbReference>
<dbReference type="CDD" id="cd01948">
    <property type="entry name" value="EAL"/>
    <property type="match status" value="1"/>
</dbReference>
<keyword evidence="1" id="KW-1133">Transmembrane helix</keyword>
<evidence type="ECO:0000313" key="3">
    <source>
        <dbReference type="EMBL" id="MFG6447080.1"/>
    </source>
</evidence>
<feature type="transmembrane region" description="Helical" evidence="1">
    <location>
        <begin position="176"/>
        <end position="197"/>
    </location>
</feature>
<feature type="transmembrane region" description="Helical" evidence="1">
    <location>
        <begin position="258"/>
        <end position="280"/>
    </location>
</feature>
<dbReference type="PANTHER" id="PTHR44757:SF2">
    <property type="entry name" value="BIOFILM ARCHITECTURE MAINTENANCE PROTEIN MBAA"/>
    <property type="match status" value="1"/>
</dbReference>
<gene>
    <name evidence="3" type="ORF">ACG0Z6_02355</name>
</gene>
<keyword evidence="1" id="KW-0812">Transmembrane</keyword>
<dbReference type="InterPro" id="IPR035919">
    <property type="entry name" value="EAL_sf"/>
</dbReference>
<dbReference type="SUPFAM" id="SSF141868">
    <property type="entry name" value="EAL domain-like"/>
    <property type="match status" value="1"/>
</dbReference>
<dbReference type="Gene3D" id="3.20.20.450">
    <property type="entry name" value="EAL domain"/>
    <property type="match status" value="1"/>
</dbReference>
<organism evidence="3 4">
    <name type="scientific">Roseateles rivi</name>
    <dbReference type="NCBI Taxonomy" id="3299028"/>
    <lineage>
        <taxon>Bacteria</taxon>
        <taxon>Pseudomonadati</taxon>
        <taxon>Pseudomonadota</taxon>
        <taxon>Betaproteobacteria</taxon>
        <taxon>Burkholderiales</taxon>
        <taxon>Sphaerotilaceae</taxon>
        <taxon>Roseateles</taxon>
    </lineage>
</organism>
<feature type="domain" description="EAL" evidence="2">
    <location>
        <begin position="419"/>
        <end position="671"/>
    </location>
</feature>
<feature type="transmembrane region" description="Helical" evidence="1">
    <location>
        <begin position="316"/>
        <end position="343"/>
    </location>
</feature>
<feature type="transmembrane region" description="Helical" evidence="1">
    <location>
        <begin position="209"/>
        <end position="229"/>
    </location>
</feature>
<protein>
    <submittedName>
        <fullName evidence="3">EAL domain-containing protein</fullName>
    </submittedName>
</protein>
<evidence type="ECO:0000256" key="1">
    <source>
        <dbReference type="SAM" id="Phobius"/>
    </source>
</evidence>
<dbReference type="RefSeq" id="WP_394458453.1">
    <property type="nucleotide sequence ID" value="NZ_JBIGHZ010000001.1"/>
</dbReference>
<keyword evidence="1" id="KW-0472">Membrane</keyword>
<dbReference type="PROSITE" id="PS50883">
    <property type="entry name" value="EAL"/>
    <property type="match status" value="1"/>
</dbReference>
<feature type="transmembrane region" description="Helical" evidence="1">
    <location>
        <begin position="99"/>
        <end position="117"/>
    </location>
</feature>
<sequence length="676" mass="75014">MSNARFDWPGLRALTELGYARPVLALRESFLTLLPYFVLGNVVLMGEALGQLSGWTQGRWLGQCLYVLSQSWLLLWPLLVGWCLTLQLARAYALPGLQLLSLMMVLSLLGLNARGVLLPVHGVSLSDWATIRQARALLWNQAFLVPMVTVLCWYLVGQGVRRWVPEREGSLLPRQATLTWLLCLALLALPASHWVSWPVPVLRPLLETLPNFLVAVVSVLGIHLLWWLGVHGSVIWDFLAGSALSDVQVLPDIGLGRLLYAFVYPGGAGAMLGLWLALWWQAPHRRTLLRWTLPFHVVNISEPLSYGLPLVGNPRLLLPFVLAPLLSVAWVWLFVFGLGWVSIQRPASWVLPYGVNAWVLSDQPWRVLALQALCFASSVWVYRQWLPLDSGLHTTLRAVGAQLKGVVPPMGEGASDGGHAGWGQRTQQALRLLQDGRLVLHYQPRVDLALGRVSGMEALLRLHMPDGSMRQPEDFVPVLGQAGFGDVLDSWALRRVDEDRQRWPPDIASLPVAVNISPGTLTQDEAFARLLRELPMLRPGLELEVQEDCVTEAPLVVGQRLAQLRQLGVRIYVDNFGTGNTHLRHFHEADFDAVKLGRSLLQGVDSPRGERLYRAVCGILQRLGYQVLAEGVETPGDVAFVRSCGVLSAQGFHFCTPLMAVALPEGVRRLNTQLKT</sequence>
<name>A0ABW7FRW8_9BURK</name>
<proteinExistence type="predicted"/>
<comment type="caution">
    <text evidence="3">The sequence shown here is derived from an EMBL/GenBank/DDBJ whole genome shotgun (WGS) entry which is preliminary data.</text>
</comment>
<evidence type="ECO:0000313" key="4">
    <source>
        <dbReference type="Proteomes" id="UP001606099"/>
    </source>
</evidence>
<dbReference type="InterPro" id="IPR001633">
    <property type="entry name" value="EAL_dom"/>
</dbReference>
<feature type="transmembrane region" description="Helical" evidence="1">
    <location>
        <begin position="73"/>
        <end position="93"/>
    </location>
</feature>
<accession>A0ABW7FRW8</accession>
<reference evidence="3 4" key="1">
    <citation type="submission" date="2024-08" db="EMBL/GenBank/DDBJ databases">
        <authorList>
            <person name="Lu H."/>
        </authorList>
    </citation>
    <scope>NUCLEOTIDE SEQUENCE [LARGE SCALE GENOMIC DNA]</scope>
    <source>
        <strain evidence="3 4">BYS180W</strain>
    </source>
</reference>
<dbReference type="EMBL" id="JBIGHZ010000001">
    <property type="protein sequence ID" value="MFG6447080.1"/>
    <property type="molecule type" value="Genomic_DNA"/>
</dbReference>
<dbReference type="InterPro" id="IPR052155">
    <property type="entry name" value="Biofilm_reg_signaling"/>
</dbReference>
<dbReference type="Proteomes" id="UP001606099">
    <property type="component" value="Unassembled WGS sequence"/>
</dbReference>
<dbReference type="PANTHER" id="PTHR44757">
    <property type="entry name" value="DIGUANYLATE CYCLASE DGCP"/>
    <property type="match status" value="1"/>
</dbReference>
<keyword evidence="4" id="KW-1185">Reference proteome</keyword>